<dbReference type="InterPro" id="IPR006675">
    <property type="entry name" value="HDIG_dom"/>
</dbReference>
<dbReference type="KEGG" id="csr:Cspa_c08550"/>
<name>M1MST0_9CLOT</name>
<feature type="domain" description="HD-GYP" evidence="1">
    <location>
        <begin position="6"/>
        <end position="198"/>
    </location>
</feature>
<dbReference type="EC" id="3.1.4.52" evidence="2"/>
<dbReference type="InterPro" id="IPR003607">
    <property type="entry name" value="HD/PDEase_dom"/>
</dbReference>
<dbReference type="SUPFAM" id="SSF109604">
    <property type="entry name" value="HD-domain/PDEase-like"/>
    <property type="match status" value="1"/>
</dbReference>
<keyword evidence="3" id="KW-1185">Reference proteome</keyword>
<keyword evidence="2" id="KW-0378">Hydrolase</keyword>
<dbReference type="Gene3D" id="1.10.3210.10">
    <property type="entry name" value="Hypothetical protein af1432"/>
    <property type="match status" value="1"/>
</dbReference>
<dbReference type="SMART" id="SM00471">
    <property type="entry name" value="HDc"/>
    <property type="match status" value="1"/>
</dbReference>
<dbReference type="NCBIfam" id="TIGR00277">
    <property type="entry name" value="HDIG"/>
    <property type="match status" value="1"/>
</dbReference>
<dbReference type="RefSeq" id="WP_015390958.1">
    <property type="nucleotide sequence ID" value="NC_020291.1"/>
</dbReference>
<dbReference type="OrthoDB" id="9804747at2"/>
<dbReference type="Proteomes" id="UP000011728">
    <property type="component" value="Chromosome"/>
</dbReference>
<evidence type="ECO:0000313" key="3">
    <source>
        <dbReference type="Proteomes" id="UP000011728"/>
    </source>
</evidence>
<dbReference type="PROSITE" id="PS51832">
    <property type="entry name" value="HD_GYP"/>
    <property type="match status" value="1"/>
</dbReference>
<gene>
    <name evidence="2" type="primary">rpfG2</name>
    <name evidence="2" type="ORF">Cspa_c08550</name>
</gene>
<protein>
    <submittedName>
        <fullName evidence="2">Cyclic di-GMP phosphodiesterase response regulator RpfG</fullName>
        <ecNumber evidence="2">3.1.4.52</ecNumber>
    </submittedName>
</protein>
<evidence type="ECO:0000259" key="1">
    <source>
        <dbReference type="PROSITE" id="PS51832"/>
    </source>
</evidence>
<dbReference type="InterPro" id="IPR037522">
    <property type="entry name" value="HD_GYP_dom"/>
</dbReference>
<reference evidence="2 3" key="1">
    <citation type="submission" date="2013-02" db="EMBL/GenBank/DDBJ databases">
        <title>Genome sequence of Clostridium saccharoperbutylacetonicum N1-4(HMT).</title>
        <authorList>
            <person name="Poehlein A."/>
            <person name="Daniel R."/>
        </authorList>
    </citation>
    <scope>NUCLEOTIDE SEQUENCE [LARGE SCALE GENOMIC DNA]</scope>
    <source>
        <strain evidence="3">N1-4(HMT)</strain>
    </source>
</reference>
<dbReference type="PATRIC" id="fig|931276.5.peg.810"/>
<dbReference type="STRING" id="36745.CLSAP_08930"/>
<dbReference type="EMBL" id="CP004121">
    <property type="protein sequence ID" value="AGF54632.1"/>
    <property type="molecule type" value="Genomic_DNA"/>
</dbReference>
<dbReference type="Pfam" id="PF13487">
    <property type="entry name" value="HD_5"/>
    <property type="match status" value="1"/>
</dbReference>
<sequence>MLEEYNDYMNHDILNTMVATLEAKDLYTYNHSTRVAEMAYVLGELLGMSKVELELMYIAGDLHDIGKIGIPDIILNKPERLESDEWRMMKRHSNIGYSILSKARYFEEVSKIVLHHHERWDGKGYPDGLKENQIPLESRILAVCDSVDAMKSDRPYRKSISDEICKDEIRKNKGIMYDSDIAECMLKNWDVVVMKCYN</sequence>
<dbReference type="HOGENOM" id="CLU_000445_92_3_9"/>
<proteinExistence type="predicted"/>
<dbReference type="eggNOG" id="COG2206">
    <property type="taxonomic scope" value="Bacteria"/>
</dbReference>
<dbReference type="PANTHER" id="PTHR43155">
    <property type="entry name" value="CYCLIC DI-GMP PHOSPHODIESTERASE PA4108-RELATED"/>
    <property type="match status" value="1"/>
</dbReference>
<dbReference type="AlphaFoldDB" id="M1MST0"/>
<dbReference type="CDD" id="cd00077">
    <property type="entry name" value="HDc"/>
    <property type="match status" value="1"/>
</dbReference>
<organism evidence="2 3">
    <name type="scientific">Clostridium saccharoperbutylacetonicum N1-4(HMT)</name>
    <dbReference type="NCBI Taxonomy" id="931276"/>
    <lineage>
        <taxon>Bacteria</taxon>
        <taxon>Bacillati</taxon>
        <taxon>Bacillota</taxon>
        <taxon>Clostridia</taxon>
        <taxon>Eubacteriales</taxon>
        <taxon>Clostridiaceae</taxon>
        <taxon>Clostridium</taxon>
    </lineage>
</organism>
<dbReference type="GO" id="GO:0071111">
    <property type="term" value="F:cyclic-guanylate-specific phosphodiesterase activity"/>
    <property type="evidence" value="ECO:0007669"/>
    <property type="project" value="UniProtKB-EC"/>
</dbReference>
<accession>M1MST0</accession>
<evidence type="ECO:0000313" key="2">
    <source>
        <dbReference type="EMBL" id="AGF54632.1"/>
    </source>
</evidence>